<evidence type="ECO:0000313" key="1">
    <source>
        <dbReference type="EMBL" id="GEN30597.1"/>
    </source>
</evidence>
<dbReference type="Gene3D" id="3.30.450.20">
    <property type="entry name" value="PAS domain"/>
    <property type="match status" value="1"/>
</dbReference>
<dbReference type="AlphaFoldDB" id="A0A511UVI8"/>
<accession>A0A511UVI8</accession>
<protein>
    <recommendedName>
        <fullName evidence="3">PAS domain-containing protein</fullName>
    </recommendedName>
</protein>
<evidence type="ECO:0008006" key="3">
    <source>
        <dbReference type="Google" id="ProtNLM"/>
    </source>
</evidence>
<dbReference type="InterPro" id="IPR035965">
    <property type="entry name" value="PAS-like_dom_sf"/>
</dbReference>
<organism evidence="1 2">
    <name type="scientific">Cerasibacillus quisquiliarum</name>
    <dbReference type="NCBI Taxonomy" id="227865"/>
    <lineage>
        <taxon>Bacteria</taxon>
        <taxon>Bacillati</taxon>
        <taxon>Bacillota</taxon>
        <taxon>Bacilli</taxon>
        <taxon>Bacillales</taxon>
        <taxon>Bacillaceae</taxon>
        <taxon>Cerasibacillus</taxon>
    </lineage>
</organism>
<reference evidence="1 2" key="1">
    <citation type="submission" date="2019-07" db="EMBL/GenBank/DDBJ databases">
        <title>Whole genome shotgun sequence of Cerasibacillus quisquiliarum NBRC 102429.</title>
        <authorList>
            <person name="Hosoyama A."/>
            <person name="Uohara A."/>
            <person name="Ohji S."/>
            <person name="Ichikawa N."/>
        </authorList>
    </citation>
    <scope>NUCLEOTIDE SEQUENCE [LARGE SCALE GENOMIC DNA]</scope>
    <source>
        <strain evidence="1 2">NBRC 102429</strain>
    </source>
</reference>
<dbReference type="SUPFAM" id="SSF55785">
    <property type="entry name" value="PYP-like sensor domain (PAS domain)"/>
    <property type="match status" value="1"/>
</dbReference>
<sequence>MSNKLEPIHDHMLNHVSDAIIFLDYEGKIVSGNKHAYRFLNIAKETT</sequence>
<evidence type="ECO:0000313" key="2">
    <source>
        <dbReference type="Proteomes" id="UP000321491"/>
    </source>
</evidence>
<comment type="caution">
    <text evidence="1">The sequence shown here is derived from an EMBL/GenBank/DDBJ whole genome shotgun (WGS) entry which is preliminary data.</text>
</comment>
<gene>
    <name evidence="1" type="ORF">CQU01_08350</name>
</gene>
<keyword evidence="2" id="KW-1185">Reference proteome</keyword>
<dbReference type="Proteomes" id="UP000321491">
    <property type="component" value="Unassembled WGS sequence"/>
</dbReference>
<dbReference type="EMBL" id="BJXW01000009">
    <property type="protein sequence ID" value="GEN30597.1"/>
    <property type="molecule type" value="Genomic_DNA"/>
</dbReference>
<proteinExistence type="predicted"/>
<dbReference type="RefSeq" id="WP_170226605.1">
    <property type="nucleotide sequence ID" value="NZ_BJXW01000009.1"/>
</dbReference>
<name>A0A511UVI8_9BACI</name>